<feature type="region of interest" description="Disordered" evidence="1">
    <location>
        <begin position="15"/>
        <end position="35"/>
    </location>
</feature>
<evidence type="ECO:0000313" key="4">
    <source>
        <dbReference type="Proteomes" id="UP000397656"/>
    </source>
</evidence>
<dbReference type="Pfam" id="PF05050">
    <property type="entry name" value="Methyltransf_21"/>
    <property type="match status" value="1"/>
</dbReference>
<dbReference type="NCBIfam" id="TIGR01444">
    <property type="entry name" value="fkbM_fam"/>
    <property type="match status" value="1"/>
</dbReference>
<dbReference type="GO" id="GO:0016197">
    <property type="term" value="P:endosomal transport"/>
    <property type="evidence" value="ECO:0007669"/>
    <property type="project" value="TreeGrafter"/>
</dbReference>
<evidence type="ECO:0000256" key="1">
    <source>
        <dbReference type="SAM" id="MobiDB-lite"/>
    </source>
</evidence>
<protein>
    <submittedName>
        <fullName evidence="3">FkbM family methyltransferase</fullName>
    </submittedName>
</protein>
<dbReference type="Proteomes" id="UP000397656">
    <property type="component" value="Chromosome 1"/>
</dbReference>
<dbReference type="PANTHER" id="PTHR34009:SF2">
    <property type="entry name" value="PROTEIN STAR"/>
    <property type="match status" value="1"/>
</dbReference>
<proteinExistence type="predicted"/>
<dbReference type="RefSeq" id="WP_170301743.1">
    <property type="nucleotide sequence ID" value="NZ_CP062803.1"/>
</dbReference>
<evidence type="ECO:0000259" key="2">
    <source>
        <dbReference type="Pfam" id="PF05050"/>
    </source>
</evidence>
<feature type="compositionally biased region" description="Low complexity" evidence="1">
    <location>
        <begin position="18"/>
        <end position="29"/>
    </location>
</feature>
<dbReference type="SUPFAM" id="SSF53335">
    <property type="entry name" value="S-adenosyl-L-methionine-dependent methyltransferases"/>
    <property type="match status" value="1"/>
</dbReference>
<dbReference type="GO" id="GO:0005886">
    <property type="term" value="C:plasma membrane"/>
    <property type="evidence" value="ECO:0007669"/>
    <property type="project" value="TreeGrafter"/>
</dbReference>
<dbReference type="GO" id="GO:0006888">
    <property type="term" value="P:endoplasmic reticulum to Golgi vesicle-mediated transport"/>
    <property type="evidence" value="ECO:0007669"/>
    <property type="project" value="TreeGrafter"/>
</dbReference>
<dbReference type="GO" id="GO:0005737">
    <property type="term" value="C:cytoplasm"/>
    <property type="evidence" value="ECO:0007669"/>
    <property type="project" value="GOC"/>
</dbReference>
<dbReference type="GO" id="GO:0008168">
    <property type="term" value="F:methyltransferase activity"/>
    <property type="evidence" value="ECO:0007669"/>
    <property type="project" value="UniProtKB-KW"/>
</dbReference>
<feature type="domain" description="Methyltransferase FkbM" evidence="2">
    <location>
        <begin position="60"/>
        <end position="226"/>
    </location>
</feature>
<dbReference type="EMBL" id="CP062803">
    <property type="protein sequence ID" value="QOT75625.1"/>
    <property type="molecule type" value="Genomic_DNA"/>
</dbReference>
<gene>
    <name evidence="3" type="ORF">F7R26_015750</name>
</gene>
<dbReference type="InterPro" id="IPR053202">
    <property type="entry name" value="EGF_Rcpt_Signaling_Reg"/>
</dbReference>
<reference evidence="3 4" key="1">
    <citation type="submission" date="2020-10" db="EMBL/GenBank/DDBJ databases">
        <title>Complete genome sequence of Cupriavidus basilensis CCUG 49340T.</title>
        <authorList>
            <person name="Salva-Serra F."/>
            <person name="Donoso R.A."/>
            <person name="Cho K.H."/>
            <person name="Yoo J.A."/>
            <person name="Lee K."/>
            <person name="Yoon S.-H."/>
            <person name="Perez-Pantoja D."/>
            <person name="Moore E.R.B."/>
        </authorList>
    </citation>
    <scope>NUCLEOTIDE SEQUENCE [LARGE SCALE GENOMIC DNA]</scope>
    <source>
        <strain evidence="4">CCUG 49340</strain>
    </source>
</reference>
<dbReference type="InterPro" id="IPR006342">
    <property type="entry name" value="FkbM_mtfrase"/>
</dbReference>
<dbReference type="Gene3D" id="3.40.50.150">
    <property type="entry name" value="Vaccinia Virus protein VP39"/>
    <property type="match status" value="1"/>
</dbReference>
<evidence type="ECO:0000313" key="3">
    <source>
        <dbReference type="EMBL" id="QOT75625.1"/>
    </source>
</evidence>
<accession>A0A7M2GTF9</accession>
<keyword evidence="3" id="KW-0808">Transferase</keyword>
<dbReference type="GO" id="GO:0032259">
    <property type="term" value="P:methylation"/>
    <property type="evidence" value="ECO:0007669"/>
    <property type="project" value="UniProtKB-KW"/>
</dbReference>
<dbReference type="PANTHER" id="PTHR34009">
    <property type="entry name" value="PROTEIN STAR"/>
    <property type="match status" value="1"/>
</dbReference>
<dbReference type="GeneID" id="98402366"/>
<dbReference type="AlphaFoldDB" id="A0A7M2GTF9"/>
<name>A0A7M2GTF9_9BURK</name>
<sequence length="247" mass="27689">MSMLKRIWKGLQEEKPLAEPLPEAPQVPADGRHSFSQSGEDVIADFVFRAIGIVRPTYLDIGAHHPTRLSNTSFFYAQGCRGVNVEPDPDLFAEFPKQRPGDVNLNVGIGEQQAAALPFYVMSTRTLNTFSETEAKRYESTGVHRIESVIEVPVMSINAVIDQHFSGAAPDFLTVDVEGLDFEIVKTLDLARYRPAVICVETITFSEARQEQKLPEIGEYLVANGYFVYADTYINTIFVDRARWARV</sequence>
<keyword evidence="3" id="KW-0489">Methyltransferase</keyword>
<dbReference type="InterPro" id="IPR029063">
    <property type="entry name" value="SAM-dependent_MTases_sf"/>
</dbReference>
<organism evidence="3 4">
    <name type="scientific">Cupriavidus basilensis</name>
    <dbReference type="NCBI Taxonomy" id="68895"/>
    <lineage>
        <taxon>Bacteria</taxon>
        <taxon>Pseudomonadati</taxon>
        <taxon>Pseudomonadota</taxon>
        <taxon>Betaproteobacteria</taxon>
        <taxon>Burkholderiales</taxon>
        <taxon>Burkholderiaceae</taxon>
        <taxon>Cupriavidus</taxon>
    </lineage>
</organism>